<dbReference type="InterPro" id="IPR029016">
    <property type="entry name" value="GAF-like_dom_sf"/>
</dbReference>
<evidence type="ECO:0000259" key="6">
    <source>
        <dbReference type="PROSITE" id="PS50178"/>
    </source>
</evidence>
<keyword evidence="3" id="KW-0862">Zinc</keyword>
<dbReference type="PROSITE" id="PS50178">
    <property type="entry name" value="ZF_FYVE"/>
    <property type="match status" value="1"/>
</dbReference>
<dbReference type="SMART" id="SM00064">
    <property type="entry name" value="FYVE"/>
    <property type="match status" value="1"/>
</dbReference>
<dbReference type="Gene3D" id="3.30.40.10">
    <property type="entry name" value="Zinc/RING finger domain, C3HC4 (zinc finger)"/>
    <property type="match status" value="1"/>
</dbReference>
<organism evidence="7 8">
    <name type="scientific">Aphanomyces euteiches</name>
    <dbReference type="NCBI Taxonomy" id="100861"/>
    <lineage>
        <taxon>Eukaryota</taxon>
        <taxon>Sar</taxon>
        <taxon>Stramenopiles</taxon>
        <taxon>Oomycota</taxon>
        <taxon>Saprolegniomycetes</taxon>
        <taxon>Saprolegniales</taxon>
        <taxon>Verrucalvaceae</taxon>
        <taxon>Aphanomyces</taxon>
    </lineage>
</organism>
<keyword evidence="1" id="KW-0479">Metal-binding</keyword>
<keyword evidence="2 4" id="KW-0863">Zinc-finger</keyword>
<name>A0A6G0XE53_9STRA</name>
<comment type="caution">
    <text evidence="7">The sequence shown here is derived from an EMBL/GenBank/DDBJ whole genome shotgun (WGS) entry which is preliminary data.</text>
</comment>
<sequence>MNADKRRVFHQLELEEWCQNLDQPRLTCQRYCHECHTSRKLPFPHTVGCPNLEKTLVTLQIATESWRMHSLTNSFSSKRSVQLSALSLNDILSPSEWISKSVRISCADCGSKFNNFFRRRHHCRLCGDLFCKSCVVYHSLNVPKQSSIKICKSCAFSRDFDSHSRTLSTVDSPVSVAVQLSKSCQGRINSSRRHTAPSIATAEQTERRRLRAVRRLNSYPSTEQLSVLCEMSASSLQCAMAFVGLLDEDSLHLKAKVGLPFQSVPRADATMSQLVVDTAAPVVVSNTLKHPTMRNSMLVKDYGVRFFAGVPLVDVTGNVVGTLAVLDYQTRSSCDIMSLRTMAKDVMLALTSAKEQAAPGASSPVPILQEPPQARPVKAPTSYSAPSSPQHGPNDKQFLEVLVKSSSTQTLLASQQGQMVQTMTTHSQMIQKLTKAIERMESKLSPRDS</sequence>
<feature type="compositionally biased region" description="Polar residues" evidence="5">
    <location>
        <begin position="381"/>
        <end position="391"/>
    </location>
</feature>
<feature type="domain" description="FYVE-type" evidence="6">
    <location>
        <begin position="106"/>
        <end position="159"/>
    </location>
</feature>
<dbReference type="InterPro" id="IPR011011">
    <property type="entry name" value="Znf_FYVE_PHD"/>
</dbReference>
<dbReference type="InterPro" id="IPR003018">
    <property type="entry name" value="GAF"/>
</dbReference>
<feature type="region of interest" description="Disordered" evidence="5">
    <location>
        <begin position="359"/>
        <end position="395"/>
    </location>
</feature>
<accession>A0A6G0XE53</accession>
<dbReference type="VEuPathDB" id="FungiDB:AeMF1_007887"/>
<dbReference type="InterPro" id="IPR000306">
    <property type="entry name" value="Znf_FYVE"/>
</dbReference>
<dbReference type="SUPFAM" id="SSF55781">
    <property type="entry name" value="GAF domain-like"/>
    <property type="match status" value="1"/>
</dbReference>
<evidence type="ECO:0000313" key="7">
    <source>
        <dbReference type="EMBL" id="KAF0738516.1"/>
    </source>
</evidence>
<reference evidence="7 8" key="1">
    <citation type="submission" date="2019-07" db="EMBL/GenBank/DDBJ databases">
        <title>Genomics analysis of Aphanomyces spp. identifies a new class of oomycete effector associated with host adaptation.</title>
        <authorList>
            <person name="Gaulin E."/>
        </authorList>
    </citation>
    <scope>NUCLEOTIDE SEQUENCE [LARGE SCALE GENOMIC DNA]</scope>
    <source>
        <strain evidence="7 8">ATCC 201684</strain>
    </source>
</reference>
<dbReference type="InterPro" id="IPR013083">
    <property type="entry name" value="Znf_RING/FYVE/PHD"/>
</dbReference>
<dbReference type="InterPro" id="IPR017455">
    <property type="entry name" value="Znf_FYVE-rel"/>
</dbReference>
<evidence type="ECO:0000256" key="4">
    <source>
        <dbReference type="PROSITE-ProRule" id="PRU00091"/>
    </source>
</evidence>
<proteinExistence type="predicted"/>
<dbReference type="Gene3D" id="3.30.450.40">
    <property type="match status" value="1"/>
</dbReference>
<dbReference type="Pfam" id="PF01363">
    <property type="entry name" value="FYVE"/>
    <property type="match status" value="1"/>
</dbReference>
<dbReference type="PANTHER" id="PTHR43102:SF2">
    <property type="entry name" value="GAF DOMAIN-CONTAINING PROTEIN"/>
    <property type="match status" value="1"/>
</dbReference>
<dbReference type="SUPFAM" id="SSF57903">
    <property type="entry name" value="FYVE/PHD zinc finger"/>
    <property type="match status" value="1"/>
</dbReference>
<dbReference type="AlphaFoldDB" id="A0A6G0XE53"/>
<evidence type="ECO:0000256" key="2">
    <source>
        <dbReference type="ARBA" id="ARBA00022771"/>
    </source>
</evidence>
<keyword evidence="8" id="KW-1185">Reference proteome</keyword>
<evidence type="ECO:0000313" key="8">
    <source>
        <dbReference type="Proteomes" id="UP000481153"/>
    </source>
</evidence>
<evidence type="ECO:0000256" key="3">
    <source>
        <dbReference type="ARBA" id="ARBA00022833"/>
    </source>
</evidence>
<dbReference type="Pfam" id="PF01590">
    <property type="entry name" value="GAF"/>
    <property type="match status" value="1"/>
</dbReference>
<dbReference type="GO" id="GO:0008270">
    <property type="term" value="F:zinc ion binding"/>
    <property type="evidence" value="ECO:0007669"/>
    <property type="project" value="UniProtKB-KW"/>
</dbReference>
<dbReference type="EMBL" id="VJMJ01000073">
    <property type="protein sequence ID" value="KAF0738516.1"/>
    <property type="molecule type" value="Genomic_DNA"/>
</dbReference>
<gene>
    <name evidence="7" type="ORF">Ae201684_005628</name>
</gene>
<evidence type="ECO:0000256" key="1">
    <source>
        <dbReference type="ARBA" id="ARBA00022723"/>
    </source>
</evidence>
<protein>
    <recommendedName>
        <fullName evidence="6">FYVE-type domain-containing protein</fullName>
    </recommendedName>
</protein>
<evidence type="ECO:0000256" key="5">
    <source>
        <dbReference type="SAM" id="MobiDB-lite"/>
    </source>
</evidence>
<dbReference type="CDD" id="cd00065">
    <property type="entry name" value="FYVE_like_SF"/>
    <property type="match status" value="1"/>
</dbReference>
<dbReference type="Proteomes" id="UP000481153">
    <property type="component" value="Unassembled WGS sequence"/>
</dbReference>
<dbReference type="PANTHER" id="PTHR43102">
    <property type="entry name" value="SLR1143 PROTEIN"/>
    <property type="match status" value="1"/>
</dbReference>